<comment type="caution">
    <text evidence="1">The sequence shown here is derived from an EMBL/GenBank/DDBJ whole genome shotgun (WGS) entry which is preliminary data.</text>
</comment>
<protein>
    <recommendedName>
        <fullName evidence="3">Type 4a pilus biogenesis protein PilO</fullName>
    </recommendedName>
</protein>
<sequence length="197" mass="21589">MKQSVKRMISAIVSLLLLVGAFVVFVNYVQPAYTDVSDTNARILSEEAFLNEQTNIIKKVEEATGSYEQGIDARKQIALALPAAPEIASAIHQLGGIAQINNLIPHSFAVTLPTAASQGARAADDLQKKFSTDRPVSSVTIRMELAGSYEDFKRFLGNVETNIRIFDVKAISFQPVGKPTQNLYSYTLTVAAYYQNQ</sequence>
<gene>
    <name evidence="1" type="ORF">A2946_02380</name>
</gene>
<organism evidence="1 2">
    <name type="scientific">Candidatus Liptonbacteria bacterium RIFCSPLOWO2_01_FULL_53_13</name>
    <dbReference type="NCBI Taxonomy" id="1798651"/>
    <lineage>
        <taxon>Bacteria</taxon>
        <taxon>Candidatus Liptoniibacteriota</taxon>
    </lineage>
</organism>
<evidence type="ECO:0008006" key="3">
    <source>
        <dbReference type="Google" id="ProtNLM"/>
    </source>
</evidence>
<dbReference type="Gene3D" id="3.30.70.60">
    <property type="match status" value="1"/>
</dbReference>
<evidence type="ECO:0000313" key="2">
    <source>
        <dbReference type="Proteomes" id="UP000178348"/>
    </source>
</evidence>
<dbReference type="Proteomes" id="UP000178348">
    <property type="component" value="Unassembled WGS sequence"/>
</dbReference>
<proteinExistence type="predicted"/>
<dbReference type="AlphaFoldDB" id="A0A1G2CH84"/>
<name>A0A1G2CH84_9BACT</name>
<evidence type="ECO:0000313" key="1">
    <source>
        <dbReference type="EMBL" id="OGZ00572.1"/>
    </source>
</evidence>
<reference evidence="1 2" key="1">
    <citation type="journal article" date="2016" name="Nat. Commun.">
        <title>Thousands of microbial genomes shed light on interconnected biogeochemical processes in an aquifer system.</title>
        <authorList>
            <person name="Anantharaman K."/>
            <person name="Brown C.T."/>
            <person name="Hug L.A."/>
            <person name="Sharon I."/>
            <person name="Castelle C.J."/>
            <person name="Probst A.J."/>
            <person name="Thomas B.C."/>
            <person name="Singh A."/>
            <person name="Wilkins M.J."/>
            <person name="Karaoz U."/>
            <person name="Brodie E.L."/>
            <person name="Williams K.H."/>
            <person name="Hubbard S.S."/>
            <person name="Banfield J.F."/>
        </authorList>
    </citation>
    <scope>NUCLEOTIDE SEQUENCE [LARGE SCALE GENOMIC DNA]</scope>
</reference>
<dbReference type="InterPro" id="IPR014717">
    <property type="entry name" value="Transl_elong_EF1B/ribsomal_bS6"/>
</dbReference>
<dbReference type="EMBL" id="MHLB01000061">
    <property type="protein sequence ID" value="OGZ00572.1"/>
    <property type="molecule type" value="Genomic_DNA"/>
</dbReference>
<accession>A0A1G2CH84</accession>